<name>A0A7S1FBZ0_NOCSC</name>
<proteinExistence type="predicted"/>
<accession>A0A7S1FBZ0</accession>
<evidence type="ECO:0000313" key="1">
    <source>
        <dbReference type="EMBL" id="CAD8858272.1"/>
    </source>
</evidence>
<dbReference type="AlphaFoldDB" id="A0A7S1FBZ0"/>
<protein>
    <submittedName>
        <fullName evidence="1">Uncharacterized protein</fullName>
    </submittedName>
</protein>
<gene>
    <name evidence="1" type="ORF">NSCI0253_LOCUS32625</name>
</gene>
<dbReference type="EMBL" id="HBFQ01045866">
    <property type="protein sequence ID" value="CAD8858272.1"/>
    <property type="molecule type" value="Transcribed_RNA"/>
</dbReference>
<organism evidence="1">
    <name type="scientific">Noctiluca scintillans</name>
    <name type="common">Sea sparkle</name>
    <name type="synonym">Red tide dinoflagellate</name>
    <dbReference type="NCBI Taxonomy" id="2966"/>
    <lineage>
        <taxon>Eukaryota</taxon>
        <taxon>Sar</taxon>
        <taxon>Alveolata</taxon>
        <taxon>Dinophyceae</taxon>
        <taxon>Noctilucales</taxon>
        <taxon>Noctilucaceae</taxon>
        <taxon>Noctiluca</taxon>
    </lineage>
</organism>
<reference evidence="1" key="1">
    <citation type="submission" date="2021-01" db="EMBL/GenBank/DDBJ databases">
        <authorList>
            <person name="Corre E."/>
            <person name="Pelletier E."/>
            <person name="Niang G."/>
            <person name="Scheremetjew M."/>
            <person name="Finn R."/>
            <person name="Kale V."/>
            <person name="Holt S."/>
            <person name="Cochrane G."/>
            <person name="Meng A."/>
            <person name="Brown T."/>
            <person name="Cohen L."/>
        </authorList>
    </citation>
    <scope>NUCLEOTIDE SEQUENCE</scope>
</reference>
<sequence>MAIYLFPVSRLVRFAGKATWTLWKPWERPSGGALVAIEELVQDVFQGMVDSFEVRVVRFTCSLGSSCVFTFVRARDALCKLGLAITEVSWTSCLPSLMRHWRFQE</sequence>